<feature type="transmembrane region" description="Helical" evidence="3">
    <location>
        <begin position="140"/>
        <end position="161"/>
    </location>
</feature>
<evidence type="ECO:0000313" key="5">
    <source>
        <dbReference type="Proteomes" id="UP001062165"/>
    </source>
</evidence>
<evidence type="ECO:0000256" key="2">
    <source>
        <dbReference type="RuleBase" id="RU003750"/>
    </source>
</evidence>
<dbReference type="PROSITE" id="PS00379">
    <property type="entry name" value="CDP_ALCOHOL_P_TRANSF"/>
    <property type="match status" value="1"/>
</dbReference>
<dbReference type="RefSeq" id="WP_263049580.1">
    <property type="nucleotide sequence ID" value="NZ_CP106735.1"/>
</dbReference>
<evidence type="ECO:0000313" key="4">
    <source>
        <dbReference type="EMBL" id="UXX77833.1"/>
    </source>
</evidence>
<dbReference type="Pfam" id="PF01066">
    <property type="entry name" value="CDP-OH_P_transf"/>
    <property type="match status" value="1"/>
</dbReference>
<feature type="transmembrane region" description="Helical" evidence="3">
    <location>
        <begin position="251"/>
        <end position="271"/>
    </location>
</feature>
<dbReference type="EMBL" id="CP106735">
    <property type="protein sequence ID" value="UXX77833.1"/>
    <property type="molecule type" value="Genomic_DNA"/>
</dbReference>
<accession>A0ABY6CYA5</accession>
<proteinExistence type="inferred from homology"/>
<keyword evidence="1 2" id="KW-0808">Transferase</keyword>
<name>A0ABY6CYA5_9BACT</name>
<comment type="similarity">
    <text evidence="2">Belongs to the CDP-alcohol phosphatidyltransferase class-I family.</text>
</comment>
<keyword evidence="3" id="KW-0812">Transmembrane</keyword>
<dbReference type="Gene3D" id="1.20.120.1760">
    <property type="match status" value="1"/>
</dbReference>
<evidence type="ECO:0000256" key="1">
    <source>
        <dbReference type="ARBA" id="ARBA00022679"/>
    </source>
</evidence>
<feature type="transmembrane region" description="Helical" evidence="3">
    <location>
        <begin position="47"/>
        <end position="70"/>
    </location>
</feature>
<keyword evidence="3" id="KW-0472">Membrane</keyword>
<sequence>MLRSIRNHFHNHNEEVKATIKLMDIEERFDMAFSRFFGLYFAKMGKFFNMTPTQVSIISLIIGVAGGYMLFYQDSWVITVWASVLITLAGVLDSADGQLARMTGQSTELGRFIDGFIDSAIFIACYLSACAYYVQGEMGWSIFLLAIPAGMVSHIFASQVYDFYKSEFLYYIAGSEGSKVKKVEELTSTAEETGFWDKFFRAIEIDYTKRQWMLVTRTEEMRDVYEEVAFNDDTREQFVERYRATFHPIMFWWALVGGTNTHRTLIMLFSVMGRFDLYLIVCLIKLIPIAIVMLAQKFLDEDFLKQLKYQFVTQKSA</sequence>
<gene>
    <name evidence="4" type="ORF">N7E81_10670</name>
</gene>
<feature type="transmembrane region" description="Helical" evidence="3">
    <location>
        <begin position="76"/>
        <end position="95"/>
    </location>
</feature>
<dbReference type="InterPro" id="IPR000462">
    <property type="entry name" value="CDP-OH_P_trans"/>
</dbReference>
<feature type="transmembrane region" description="Helical" evidence="3">
    <location>
        <begin position="116"/>
        <end position="134"/>
    </location>
</feature>
<dbReference type="InterPro" id="IPR048254">
    <property type="entry name" value="CDP_ALCOHOL_P_TRANSF_CS"/>
</dbReference>
<reference evidence="4" key="1">
    <citation type="submission" date="2022-10" db="EMBL/GenBank/DDBJ databases">
        <title>Comparative genomics and taxonomic characterization of three novel marine species of genus Reichenbachiella exhibiting antioxidant and polysaccharide degradation activities.</title>
        <authorList>
            <person name="Muhammad N."/>
            <person name="Lee Y.-J."/>
            <person name="Ko J."/>
            <person name="Kim S.-G."/>
        </authorList>
    </citation>
    <scope>NUCLEOTIDE SEQUENCE</scope>
    <source>
        <strain evidence="4">Wsw4-B4</strain>
    </source>
</reference>
<keyword evidence="5" id="KW-1185">Reference proteome</keyword>
<dbReference type="InterPro" id="IPR043130">
    <property type="entry name" value="CDP-OH_PTrfase_TM_dom"/>
</dbReference>
<organism evidence="4 5">
    <name type="scientific">Reichenbachiella carrageenanivorans</name>
    <dbReference type="NCBI Taxonomy" id="2979869"/>
    <lineage>
        <taxon>Bacteria</taxon>
        <taxon>Pseudomonadati</taxon>
        <taxon>Bacteroidota</taxon>
        <taxon>Cytophagia</taxon>
        <taxon>Cytophagales</taxon>
        <taxon>Reichenbachiellaceae</taxon>
        <taxon>Reichenbachiella</taxon>
    </lineage>
</organism>
<keyword evidence="3" id="KW-1133">Transmembrane helix</keyword>
<dbReference type="Proteomes" id="UP001062165">
    <property type="component" value="Chromosome"/>
</dbReference>
<protein>
    <submittedName>
        <fullName evidence="4">CDP-alcohol phosphatidyltransferase family protein</fullName>
    </submittedName>
</protein>
<evidence type="ECO:0000256" key="3">
    <source>
        <dbReference type="SAM" id="Phobius"/>
    </source>
</evidence>
<feature type="transmembrane region" description="Helical" evidence="3">
    <location>
        <begin position="277"/>
        <end position="295"/>
    </location>
</feature>